<dbReference type="EC" id="1.8.4.11" evidence="4"/>
<evidence type="ECO:0000256" key="4">
    <source>
        <dbReference type="HAMAP-Rule" id="MF_01401"/>
    </source>
</evidence>
<comment type="catalytic activity">
    <reaction evidence="2 4">
        <text>L-methionyl-[protein] + [thioredoxin]-disulfide + H2O = L-methionyl-(S)-S-oxide-[protein] + [thioredoxin]-dithiol</text>
        <dbReference type="Rhea" id="RHEA:14217"/>
        <dbReference type="Rhea" id="RHEA-COMP:10698"/>
        <dbReference type="Rhea" id="RHEA-COMP:10700"/>
        <dbReference type="Rhea" id="RHEA-COMP:12313"/>
        <dbReference type="Rhea" id="RHEA-COMP:12315"/>
        <dbReference type="ChEBI" id="CHEBI:15377"/>
        <dbReference type="ChEBI" id="CHEBI:16044"/>
        <dbReference type="ChEBI" id="CHEBI:29950"/>
        <dbReference type="ChEBI" id="CHEBI:44120"/>
        <dbReference type="ChEBI" id="CHEBI:50058"/>
        <dbReference type="EC" id="1.8.4.11"/>
    </reaction>
</comment>
<dbReference type="InterPro" id="IPR036509">
    <property type="entry name" value="Met_Sox_Rdtase_MsrA_sf"/>
</dbReference>
<name>A0A220UE66_9MICO</name>
<dbReference type="Gene3D" id="3.30.1060.10">
    <property type="entry name" value="Peptide methionine sulphoxide reductase MsrA"/>
    <property type="match status" value="1"/>
</dbReference>
<comment type="similarity">
    <text evidence="4">Belongs to the MsrA Met sulfoxide reductase family.</text>
</comment>
<accession>A0A220UE66</accession>
<evidence type="ECO:0000313" key="7">
    <source>
        <dbReference type="Proteomes" id="UP000198398"/>
    </source>
</evidence>
<protein>
    <recommendedName>
        <fullName evidence="4">Peptide methionine sulfoxide reductase MsrA</fullName>
        <shortName evidence="4">Protein-methionine-S-oxide reductase</shortName>
        <ecNumber evidence="4">1.8.4.11</ecNumber>
    </recommendedName>
    <alternativeName>
        <fullName evidence="4">Peptide-methionine (S)-S-oxide reductase</fullName>
        <shortName evidence="4">Peptide Met(O) reductase</shortName>
    </alternativeName>
</protein>
<organism evidence="6 7">
    <name type="scientific">Brachybacterium avium</name>
    <dbReference type="NCBI Taxonomy" id="2017485"/>
    <lineage>
        <taxon>Bacteria</taxon>
        <taxon>Bacillati</taxon>
        <taxon>Actinomycetota</taxon>
        <taxon>Actinomycetes</taxon>
        <taxon>Micrococcales</taxon>
        <taxon>Dermabacteraceae</taxon>
        <taxon>Brachybacterium</taxon>
    </lineage>
</organism>
<evidence type="ECO:0000256" key="1">
    <source>
        <dbReference type="ARBA" id="ARBA00023002"/>
    </source>
</evidence>
<evidence type="ECO:0000259" key="5">
    <source>
        <dbReference type="Pfam" id="PF01625"/>
    </source>
</evidence>
<keyword evidence="1 4" id="KW-0560">Oxidoreductase</keyword>
<dbReference type="InterPro" id="IPR002569">
    <property type="entry name" value="Met_Sox_Rdtase_MsrA_dom"/>
</dbReference>
<comment type="function">
    <text evidence="4">Has an important function as a repair enzyme for proteins that have been inactivated by oxidation. Catalyzes the reversible oxidation-reduction of methionine sulfoxide in proteins to methionine.</text>
</comment>
<feature type="domain" description="Peptide methionine sulphoxide reductase MsrA" evidence="5">
    <location>
        <begin position="84"/>
        <end position="243"/>
    </location>
</feature>
<dbReference type="PANTHER" id="PTHR42799:SF2">
    <property type="entry name" value="MITOCHONDRIAL PEPTIDE METHIONINE SULFOXIDE REDUCTASE"/>
    <property type="match status" value="1"/>
</dbReference>
<comment type="catalytic activity">
    <reaction evidence="3 4">
        <text>[thioredoxin]-disulfide + L-methionine + H2O = L-methionine (S)-S-oxide + [thioredoxin]-dithiol</text>
        <dbReference type="Rhea" id="RHEA:19993"/>
        <dbReference type="Rhea" id="RHEA-COMP:10698"/>
        <dbReference type="Rhea" id="RHEA-COMP:10700"/>
        <dbReference type="ChEBI" id="CHEBI:15377"/>
        <dbReference type="ChEBI" id="CHEBI:29950"/>
        <dbReference type="ChEBI" id="CHEBI:50058"/>
        <dbReference type="ChEBI" id="CHEBI:57844"/>
        <dbReference type="ChEBI" id="CHEBI:58772"/>
        <dbReference type="EC" id="1.8.4.11"/>
    </reaction>
</comment>
<sequence length="253" mass="27711">MPRPGSCCATGRHEARDRTTVGPMWQMMDLLYGHKKEMVASADALPGRDRYPYPLAREHLVLGTDMLGPDSPVDPRPWPAGHEEIILAGGCFWGIERIAWQVPGVHTTSSGYAGGFTPHPTYEEVFSAKTGHTEAVRVIYSGGEETLRALLTQFWEQHDPTTANRQGNDVGTEYRSAVYWTSPAQGEVVRSSARRYQQALDEAGRGTISTELLPLAAAGNGVYYTAEAEQQQFLAKHPTGYCNHGFNGVACSL</sequence>
<dbReference type="AlphaFoldDB" id="A0A220UE66"/>
<keyword evidence="7" id="KW-1185">Reference proteome</keyword>
<dbReference type="GO" id="GO:0034599">
    <property type="term" value="P:cellular response to oxidative stress"/>
    <property type="evidence" value="ECO:0007669"/>
    <property type="project" value="TreeGrafter"/>
</dbReference>
<evidence type="ECO:0000256" key="2">
    <source>
        <dbReference type="ARBA" id="ARBA00047806"/>
    </source>
</evidence>
<gene>
    <name evidence="4" type="primary">msrA</name>
    <name evidence="6" type="ORF">CFK39_12130</name>
</gene>
<dbReference type="InterPro" id="IPR050162">
    <property type="entry name" value="MsrA_MetSO_reductase"/>
</dbReference>
<dbReference type="SUPFAM" id="SSF55068">
    <property type="entry name" value="Peptide methionine sulfoxide reductase"/>
    <property type="match status" value="1"/>
</dbReference>
<dbReference type="EMBL" id="CP022316">
    <property type="protein sequence ID" value="ASK66439.1"/>
    <property type="molecule type" value="Genomic_DNA"/>
</dbReference>
<evidence type="ECO:0000256" key="3">
    <source>
        <dbReference type="ARBA" id="ARBA00048782"/>
    </source>
</evidence>
<dbReference type="GO" id="GO:0005737">
    <property type="term" value="C:cytoplasm"/>
    <property type="evidence" value="ECO:0007669"/>
    <property type="project" value="TreeGrafter"/>
</dbReference>
<reference evidence="7" key="1">
    <citation type="submission" date="2017-07" db="EMBL/GenBank/DDBJ databases">
        <title>Brachybacterium sp. VR2415.</title>
        <authorList>
            <person name="Tak E.J."/>
            <person name="Bae J.-W."/>
        </authorList>
    </citation>
    <scope>NUCLEOTIDE SEQUENCE [LARGE SCALE GENOMIC DNA]</scope>
    <source>
        <strain evidence="7">VR2415</strain>
    </source>
</reference>
<dbReference type="HAMAP" id="MF_01401">
    <property type="entry name" value="MsrA"/>
    <property type="match status" value="1"/>
</dbReference>
<dbReference type="Pfam" id="PF01625">
    <property type="entry name" value="PMSR"/>
    <property type="match status" value="1"/>
</dbReference>
<dbReference type="GO" id="GO:0008113">
    <property type="term" value="F:peptide-methionine (S)-S-oxide reductase activity"/>
    <property type="evidence" value="ECO:0007669"/>
    <property type="project" value="UniProtKB-UniRule"/>
</dbReference>
<dbReference type="KEGG" id="brv:CFK39_12130"/>
<dbReference type="GO" id="GO:0033744">
    <property type="term" value="F:L-methionine:thioredoxin-disulfide S-oxidoreductase activity"/>
    <property type="evidence" value="ECO:0007669"/>
    <property type="project" value="RHEA"/>
</dbReference>
<evidence type="ECO:0000313" key="6">
    <source>
        <dbReference type="EMBL" id="ASK66439.1"/>
    </source>
</evidence>
<feature type="active site" evidence="4">
    <location>
        <position position="91"/>
    </location>
</feature>
<dbReference type="NCBIfam" id="TIGR00401">
    <property type="entry name" value="msrA"/>
    <property type="match status" value="1"/>
</dbReference>
<proteinExistence type="inferred from homology"/>
<dbReference type="PANTHER" id="PTHR42799">
    <property type="entry name" value="MITOCHONDRIAL PEPTIDE METHIONINE SULFOXIDE REDUCTASE"/>
    <property type="match status" value="1"/>
</dbReference>
<dbReference type="Proteomes" id="UP000198398">
    <property type="component" value="Chromosome"/>
</dbReference>